<feature type="repeat" description="PPR" evidence="3">
    <location>
        <begin position="185"/>
        <end position="219"/>
    </location>
</feature>
<accession>A0A978VYU4</accession>
<evidence type="ECO:0000256" key="3">
    <source>
        <dbReference type="PROSITE-ProRule" id="PRU00708"/>
    </source>
</evidence>
<feature type="repeat" description="PPR" evidence="3">
    <location>
        <begin position="537"/>
        <end position="571"/>
    </location>
</feature>
<feature type="repeat" description="PPR" evidence="3">
    <location>
        <begin position="430"/>
        <end position="464"/>
    </location>
</feature>
<evidence type="ECO:0000256" key="1">
    <source>
        <dbReference type="ARBA" id="ARBA00007626"/>
    </source>
</evidence>
<feature type="repeat" description="PPR" evidence="3">
    <location>
        <begin position="360"/>
        <end position="394"/>
    </location>
</feature>
<feature type="repeat" description="PPR" evidence="3">
    <location>
        <begin position="465"/>
        <end position="499"/>
    </location>
</feature>
<dbReference type="EMBL" id="JAEACU010000001">
    <property type="protein sequence ID" value="KAH7544878.1"/>
    <property type="molecule type" value="Genomic_DNA"/>
</dbReference>
<evidence type="ECO:0000256" key="4">
    <source>
        <dbReference type="SAM" id="MobiDB-lite"/>
    </source>
</evidence>
<dbReference type="Proteomes" id="UP000813462">
    <property type="component" value="Unassembled WGS sequence"/>
</dbReference>
<feature type="repeat" description="PPR" evidence="3">
    <location>
        <begin position="290"/>
        <end position="324"/>
    </location>
</feature>
<dbReference type="PROSITE" id="PS51375">
    <property type="entry name" value="PPR"/>
    <property type="match status" value="11"/>
</dbReference>
<reference evidence="5" key="1">
    <citation type="journal article" date="2021" name="Front. Plant Sci.">
        <title>Chromosome-Scale Genome Assembly for Chinese Sour Jujube and Insights Into Its Genome Evolution and Domestication Signature.</title>
        <authorList>
            <person name="Shen L.-Y."/>
            <person name="Luo H."/>
            <person name="Wang X.-L."/>
            <person name="Wang X.-M."/>
            <person name="Qiu X.-J."/>
            <person name="Liu H."/>
            <person name="Zhou S.-S."/>
            <person name="Jia K.-H."/>
            <person name="Nie S."/>
            <person name="Bao Y.-T."/>
            <person name="Zhang R.-G."/>
            <person name="Yun Q.-Z."/>
            <person name="Chai Y.-H."/>
            <person name="Lu J.-Y."/>
            <person name="Li Y."/>
            <person name="Zhao S.-W."/>
            <person name="Mao J.-F."/>
            <person name="Jia S.-G."/>
            <person name="Mao Y.-M."/>
        </authorList>
    </citation>
    <scope>NUCLEOTIDE SEQUENCE</scope>
    <source>
        <strain evidence="5">AT0</strain>
        <tissue evidence="5">Leaf</tissue>
    </source>
</reference>
<dbReference type="Pfam" id="PF12854">
    <property type="entry name" value="PPR_1"/>
    <property type="match status" value="2"/>
</dbReference>
<comment type="similarity">
    <text evidence="1">Belongs to the PPR family. P subfamily.</text>
</comment>
<keyword evidence="2" id="KW-0677">Repeat</keyword>
<dbReference type="Gene3D" id="1.25.40.10">
    <property type="entry name" value="Tetratricopeptide repeat domain"/>
    <property type="match status" value="6"/>
</dbReference>
<feature type="repeat" description="PPR" evidence="3">
    <location>
        <begin position="325"/>
        <end position="359"/>
    </location>
</feature>
<evidence type="ECO:0000313" key="6">
    <source>
        <dbReference type="Proteomes" id="UP000813462"/>
    </source>
</evidence>
<proteinExistence type="inferred from homology"/>
<protein>
    <recommendedName>
        <fullName evidence="7">Pentatricopeptide repeat-containing protein At4g20090</fullName>
    </recommendedName>
</protein>
<evidence type="ECO:0008006" key="7">
    <source>
        <dbReference type="Google" id="ProtNLM"/>
    </source>
</evidence>
<dbReference type="SUPFAM" id="SSF81901">
    <property type="entry name" value="HCP-like"/>
    <property type="match status" value="1"/>
</dbReference>
<dbReference type="Pfam" id="PF13041">
    <property type="entry name" value="PPR_2"/>
    <property type="match status" value="5"/>
</dbReference>
<dbReference type="InterPro" id="IPR002885">
    <property type="entry name" value="PPR_rpt"/>
</dbReference>
<dbReference type="Pfam" id="PF01535">
    <property type="entry name" value="PPR"/>
    <property type="match status" value="1"/>
</dbReference>
<dbReference type="AlphaFoldDB" id="A0A978VYU4"/>
<evidence type="ECO:0000313" key="5">
    <source>
        <dbReference type="EMBL" id="KAH7544878.1"/>
    </source>
</evidence>
<dbReference type="PANTHER" id="PTHR47941">
    <property type="entry name" value="PENTATRICOPEPTIDE REPEAT-CONTAINING PROTEIN 3, MITOCHONDRIAL"/>
    <property type="match status" value="1"/>
</dbReference>
<organism evidence="5 6">
    <name type="scientific">Ziziphus jujuba var. spinosa</name>
    <dbReference type="NCBI Taxonomy" id="714518"/>
    <lineage>
        <taxon>Eukaryota</taxon>
        <taxon>Viridiplantae</taxon>
        <taxon>Streptophyta</taxon>
        <taxon>Embryophyta</taxon>
        <taxon>Tracheophyta</taxon>
        <taxon>Spermatophyta</taxon>
        <taxon>Magnoliopsida</taxon>
        <taxon>eudicotyledons</taxon>
        <taxon>Gunneridae</taxon>
        <taxon>Pentapetalae</taxon>
        <taxon>rosids</taxon>
        <taxon>fabids</taxon>
        <taxon>Rosales</taxon>
        <taxon>Rhamnaceae</taxon>
        <taxon>Paliureae</taxon>
        <taxon>Ziziphus</taxon>
    </lineage>
</organism>
<dbReference type="InterPro" id="IPR011990">
    <property type="entry name" value="TPR-like_helical_dom_sf"/>
</dbReference>
<evidence type="ECO:0000256" key="2">
    <source>
        <dbReference type="ARBA" id="ARBA00022737"/>
    </source>
</evidence>
<gene>
    <name evidence="5" type="ORF">FEM48_Zijuj01G0032600</name>
</gene>
<feature type="repeat" description="PPR" evidence="3">
    <location>
        <begin position="395"/>
        <end position="429"/>
    </location>
</feature>
<feature type="region of interest" description="Disordered" evidence="4">
    <location>
        <begin position="39"/>
        <end position="60"/>
    </location>
</feature>
<feature type="repeat" description="PPR" evidence="3">
    <location>
        <begin position="220"/>
        <end position="254"/>
    </location>
</feature>
<feature type="repeat" description="PPR" evidence="3">
    <location>
        <begin position="500"/>
        <end position="534"/>
    </location>
</feature>
<comment type="caution">
    <text evidence="5">The sequence shown here is derived from an EMBL/GenBank/DDBJ whole genome shotgun (WGS) entry which is preliminary data.</text>
</comment>
<feature type="repeat" description="PPR" evidence="3">
    <location>
        <begin position="255"/>
        <end position="289"/>
    </location>
</feature>
<dbReference type="NCBIfam" id="TIGR00756">
    <property type="entry name" value="PPR"/>
    <property type="match status" value="11"/>
</dbReference>
<name>A0A978VYU4_ZIZJJ</name>
<sequence length="708" mass="80156">MPKFLTRYSKLLGKLSFAASLGKLSTPSLYSHFSVHAVPSETPNPETQHHSDAETESPLSQEIFRTSPKLGSYKVGDSTFYSLIENYANLGDFGSLEKVLIRMRRERRVFKEKSFILIFRAYGKAHLADKAVELFERMVNDFQCKRTVKSFNSVLNVLIQDCHFSRALEFYSHVVSAKYMNILPNVLSFNLIIKAMCKLGLVDGAIEVFREMPLKECTPDVFTYCTLMDGLCKENRIDEAVSLLDEMQIEGCFPSPVTFNVLINAVCKKGDLARAAKLLDNMFLKGCVPNEVTYNTLIYGLCLKGKLDKAVSLLDRMVRSKCVPNNITYGTLINGLVKQGRSVDGAHVLISMEERGIQANEYVYSALISGLFKEGKYEEATRFWNQMKEKGCKPNAVVYGALIDGLCREGNPDKAEDVLAEMESFGFEPNAFAYSSLMKGFFQKGDSHKAILLWKKMENKNAMCNKFCYSVLIHGLCGEGKIREALMVWKHMFGRGFKPDVVAYSSLIHGLCNVGSLEEGFKLFNEMLCQEPESQPDVITYNILLNAICKQSSISRAIHLLNNMLDQGCDPDLDTCEIFLRTLRERINPPQDGRDFLDELVVRLFKRQRNISASRIVELMLQKCLPPQASTWARIVTELCRPTKIRAAIDSQFEVQICYFERLTRTLIESTIYQLKFSNAVFYNSASVIGHQWSRANHSAIMCPLHDD</sequence>